<dbReference type="SUPFAM" id="SSF52058">
    <property type="entry name" value="L domain-like"/>
    <property type="match status" value="1"/>
</dbReference>
<dbReference type="PANTHER" id="PTHR48064">
    <property type="entry name" value="OS01G0750400 PROTEIN"/>
    <property type="match status" value="1"/>
</dbReference>
<evidence type="ECO:0000313" key="2">
    <source>
        <dbReference type="Proteomes" id="UP000576082"/>
    </source>
</evidence>
<protein>
    <recommendedName>
        <fullName evidence="3">Leucine-rich repeat domain-containing protein</fullName>
    </recommendedName>
</protein>
<dbReference type="Gene3D" id="3.80.10.10">
    <property type="entry name" value="Ribonuclease Inhibitor"/>
    <property type="match status" value="2"/>
</dbReference>
<dbReference type="Proteomes" id="UP000576082">
    <property type="component" value="Unassembled WGS sequence"/>
</dbReference>
<dbReference type="AlphaFoldDB" id="A0A7X9RUY1"/>
<gene>
    <name evidence="1" type="ORF">HHU12_14450</name>
</gene>
<evidence type="ECO:0008006" key="3">
    <source>
        <dbReference type="Google" id="ProtNLM"/>
    </source>
</evidence>
<sequence>MYTESQKYNFTSQGYLSYDKKNNGLRITQKRDPKEYSSLLERMKAIKMEFQRGQLSSLKEDKANELIEKITTYGNFEYFEIELGGKVSKLPRNLMNHQLKYLRIHVKGTIDLSDVLPTLQHLEKLLINAEKIVTGDFSTLKNLKTIGLVAKEWVDDYQVENIKSTQSLYVSVDKLKHNQYQLADVEKLETLSISTHSIDLTQLQIKNPSLLTELSLKTEEIKGIGHFLNYNKLEKLKIQGNIGEQLTLDKMQDLKLLELNLLNCSTIHLENAKQLEELKLHVPSSLVSYNSNLFNLPSQKIVLSGHLERLNGQQEIELNADLQELLIQSESTEKVDLPQFSAMKVSSLFLDIKNLECFDKSFKNFPGLGEIEVKNLSSDMNLTRFENLRKIKIDQAPKSETVCKIHYAENPNLKEIRVSWLRGILSIDDLPENVEYVNFDKCYQVKDISTSKVFKHLKLLDINSIDGKIKLPNAVLPQKVDISLQNFPSLETVILCCKTIEYVAPSITTFDNIKVYNKSSSDHYEKFGRYFDIHNKYQEQLSQQEKEALYHFVIAEHKSEVPLKYRQVFFSLYGKNIPVLNQYLEKYYVSLNPEGKKINEYNFKGDAKKIILLGNTSTRKTQLKEDVKNLNWQATTKVEQADIILLGKKYQFKSTPSSHVFFCTEKDLVELCKATAPKYLENQTSDNTTLVENVKELLMSNTIENELLALELIKNGGMPEQLRGYILFVAKCSKENKVRTKYRNYLKGIVSEGEKRFLSLRLTQTGENNTFVYDDLRNALEPKILDQFMELFYPDHRNFWIEALKSLRENKQLRRSIIDDRLFSQLSRRPSTLGHIFTIPFYKDELEYVLSNRMFGDNLVRIRIEAIDHLPEKILNFPNIKHVSINKLNMADFTGIICKLTKIQELALLDFRHNTIPSDIGALKNLKQLRIYNNIQSPIKLPKGVFELKKLESVQLNGKYYPNWQEVKHTLLGE</sequence>
<accession>A0A7X9RUY1</accession>
<name>A0A7X9RUY1_9BACT</name>
<keyword evidence="2" id="KW-1185">Reference proteome</keyword>
<dbReference type="RefSeq" id="WP_169657458.1">
    <property type="nucleotide sequence ID" value="NZ_JABANE010000036.1"/>
</dbReference>
<comment type="caution">
    <text evidence="1">The sequence shown here is derived from an EMBL/GenBank/DDBJ whole genome shotgun (WGS) entry which is preliminary data.</text>
</comment>
<dbReference type="InterPro" id="IPR053038">
    <property type="entry name" value="RLP_Defense"/>
</dbReference>
<dbReference type="PANTHER" id="PTHR48064:SF6">
    <property type="entry name" value="RECEPTOR-LIKE PROTEIN KINASE 2"/>
    <property type="match status" value="1"/>
</dbReference>
<reference evidence="1 2" key="1">
    <citation type="submission" date="2020-04" db="EMBL/GenBank/DDBJ databases">
        <title>Flammeovirga sp. SR4, a novel species isolated from seawater.</title>
        <authorList>
            <person name="Wang X."/>
        </authorList>
    </citation>
    <scope>NUCLEOTIDE SEQUENCE [LARGE SCALE GENOMIC DNA]</scope>
    <source>
        <strain evidence="1 2">ATCC 23126</strain>
    </source>
</reference>
<dbReference type="SUPFAM" id="SSF52047">
    <property type="entry name" value="RNI-like"/>
    <property type="match status" value="1"/>
</dbReference>
<proteinExistence type="predicted"/>
<organism evidence="1 2">
    <name type="scientific">Flammeovirga aprica JL-4</name>
    <dbReference type="NCBI Taxonomy" id="694437"/>
    <lineage>
        <taxon>Bacteria</taxon>
        <taxon>Pseudomonadati</taxon>
        <taxon>Bacteroidota</taxon>
        <taxon>Cytophagia</taxon>
        <taxon>Cytophagales</taxon>
        <taxon>Flammeovirgaceae</taxon>
        <taxon>Flammeovirga</taxon>
    </lineage>
</organism>
<evidence type="ECO:0000313" key="1">
    <source>
        <dbReference type="EMBL" id="NME69173.1"/>
    </source>
</evidence>
<dbReference type="InterPro" id="IPR032675">
    <property type="entry name" value="LRR_dom_sf"/>
</dbReference>
<dbReference type="EMBL" id="JABANE010000036">
    <property type="protein sequence ID" value="NME69173.1"/>
    <property type="molecule type" value="Genomic_DNA"/>
</dbReference>